<keyword evidence="2 7" id="KW-0813">Transport</keyword>
<dbReference type="GO" id="GO:0005886">
    <property type="term" value="C:plasma membrane"/>
    <property type="evidence" value="ECO:0007669"/>
    <property type="project" value="UniProtKB-SubCell"/>
</dbReference>
<name>A0A317DY02_9PROT</name>
<keyword evidence="3" id="KW-1003">Cell membrane</keyword>
<evidence type="ECO:0000256" key="1">
    <source>
        <dbReference type="ARBA" id="ARBA00004651"/>
    </source>
</evidence>
<dbReference type="GO" id="GO:0055085">
    <property type="term" value="P:transmembrane transport"/>
    <property type="evidence" value="ECO:0007669"/>
    <property type="project" value="InterPro"/>
</dbReference>
<feature type="transmembrane region" description="Helical" evidence="7">
    <location>
        <begin position="191"/>
        <end position="211"/>
    </location>
</feature>
<dbReference type="AlphaFoldDB" id="A0A317DY02"/>
<protein>
    <submittedName>
        <fullName evidence="9">ABC transporter permease</fullName>
    </submittedName>
</protein>
<dbReference type="SUPFAM" id="SSF161098">
    <property type="entry name" value="MetI-like"/>
    <property type="match status" value="1"/>
</dbReference>
<dbReference type="Proteomes" id="UP000246077">
    <property type="component" value="Unassembled WGS sequence"/>
</dbReference>
<dbReference type="OrthoDB" id="9786495at2"/>
<dbReference type="PROSITE" id="PS50928">
    <property type="entry name" value="ABC_TM1"/>
    <property type="match status" value="1"/>
</dbReference>
<dbReference type="EMBL" id="QGLF01000004">
    <property type="protein sequence ID" value="PWR19598.1"/>
    <property type="molecule type" value="Genomic_DNA"/>
</dbReference>
<feature type="domain" description="ABC transmembrane type-1" evidence="8">
    <location>
        <begin position="52"/>
        <end position="242"/>
    </location>
</feature>
<proteinExistence type="inferred from homology"/>
<organism evidence="9 10">
    <name type="scientific">Zavarzinia compransoris</name>
    <dbReference type="NCBI Taxonomy" id="1264899"/>
    <lineage>
        <taxon>Bacteria</taxon>
        <taxon>Pseudomonadati</taxon>
        <taxon>Pseudomonadota</taxon>
        <taxon>Alphaproteobacteria</taxon>
        <taxon>Rhodospirillales</taxon>
        <taxon>Zavarziniaceae</taxon>
        <taxon>Zavarzinia</taxon>
    </lineage>
</organism>
<evidence type="ECO:0000256" key="4">
    <source>
        <dbReference type="ARBA" id="ARBA00022692"/>
    </source>
</evidence>
<keyword evidence="6 7" id="KW-0472">Membrane</keyword>
<keyword evidence="5 7" id="KW-1133">Transmembrane helix</keyword>
<gene>
    <name evidence="9" type="ORF">DKG75_14080</name>
</gene>
<evidence type="ECO:0000256" key="6">
    <source>
        <dbReference type="ARBA" id="ARBA00023136"/>
    </source>
</evidence>
<evidence type="ECO:0000256" key="5">
    <source>
        <dbReference type="ARBA" id="ARBA00022989"/>
    </source>
</evidence>
<dbReference type="PANTHER" id="PTHR30151:SF20">
    <property type="entry name" value="ABC TRANSPORTER PERMEASE PROTEIN HI_0355-RELATED"/>
    <property type="match status" value="1"/>
</dbReference>
<sequence>MTGLRAVAAGLATLAVLLLLWQAVILLAAPPPFILPSPLAVARALVEQRELLLRHGAVTGLEIAAGLGLGTMLGIGAAVVLSVSRGLRRIVLPLVIASQAVPVFAIAPLLVLWLGFGMASKIAMTCLIIFFPVTIALADGIARLDPGLTDMAQVMTGGSGRRGRRLRLLLRLYGPAALPALGSGLRIAAAVAPIGAVVGEWVGAAGGLGWLMLHANARAKIDLMFAALIVLAAIALLLYRLVDLSMRRLTPWAAGNAAPLEETTR</sequence>
<feature type="transmembrane region" description="Helical" evidence="7">
    <location>
        <begin position="90"/>
        <end position="116"/>
    </location>
</feature>
<keyword evidence="4 7" id="KW-0812">Transmembrane</keyword>
<dbReference type="PANTHER" id="PTHR30151">
    <property type="entry name" value="ALKANE SULFONATE ABC TRANSPORTER-RELATED, MEMBRANE SUBUNIT"/>
    <property type="match status" value="1"/>
</dbReference>
<comment type="caution">
    <text evidence="9">The sequence shown here is derived from an EMBL/GenBank/DDBJ whole genome shotgun (WGS) entry which is preliminary data.</text>
</comment>
<feature type="transmembrane region" description="Helical" evidence="7">
    <location>
        <begin position="63"/>
        <end position="83"/>
    </location>
</feature>
<dbReference type="InterPro" id="IPR035906">
    <property type="entry name" value="MetI-like_sf"/>
</dbReference>
<evidence type="ECO:0000259" key="8">
    <source>
        <dbReference type="PROSITE" id="PS50928"/>
    </source>
</evidence>
<feature type="transmembrane region" description="Helical" evidence="7">
    <location>
        <begin position="122"/>
        <end position="142"/>
    </location>
</feature>
<reference evidence="10" key="1">
    <citation type="submission" date="2018-05" db="EMBL/GenBank/DDBJ databases">
        <title>Zavarzinia sp. HR-AS.</title>
        <authorList>
            <person name="Lee Y."/>
            <person name="Jeon C.O."/>
        </authorList>
    </citation>
    <scope>NUCLEOTIDE SEQUENCE [LARGE SCALE GENOMIC DNA]</scope>
    <source>
        <strain evidence="10">DSM 1231</strain>
    </source>
</reference>
<dbReference type="RefSeq" id="WP_109921772.1">
    <property type="nucleotide sequence ID" value="NZ_QGLF01000004.1"/>
</dbReference>
<comment type="similarity">
    <text evidence="7">Belongs to the binding-protein-dependent transport system permease family.</text>
</comment>
<dbReference type="InterPro" id="IPR000515">
    <property type="entry name" value="MetI-like"/>
</dbReference>
<dbReference type="Pfam" id="PF00528">
    <property type="entry name" value="BPD_transp_1"/>
    <property type="match status" value="1"/>
</dbReference>
<comment type="subcellular location">
    <subcellularLocation>
        <location evidence="1 7">Cell membrane</location>
        <topology evidence="1 7">Multi-pass membrane protein</topology>
    </subcellularLocation>
</comment>
<evidence type="ECO:0000256" key="2">
    <source>
        <dbReference type="ARBA" id="ARBA00022448"/>
    </source>
</evidence>
<evidence type="ECO:0000313" key="10">
    <source>
        <dbReference type="Proteomes" id="UP000246077"/>
    </source>
</evidence>
<evidence type="ECO:0000256" key="7">
    <source>
        <dbReference type="RuleBase" id="RU363032"/>
    </source>
</evidence>
<keyword evidence="10" id="KW-1185">Reference proteome</keyword>
<feature type="transmembrane region" description="Helical" evidence="7">
    <location>
        <begin position="168"/>
        <end position="185"/>
    </location>
</feature>
<dbReference type="Gene3D" id="1.10.3720.10">
    <property type="entry name" value="MetI-like"/>
    <property type="match status" value="1"/>
</dbReference>
<evidence type="ECO:0000256" key="3">
    <source>
        <dbReference type="ARBA" id="ARBA00022475"/>
    </source>
</evidence>
<feature type="transmembrane region" description="Helical" evidence="7">
    <location>
        <begin position="223"/>
        <end position="242"/>
    </location>
</feature>
<evidence type="ECO:0000313" key="9">
    <source>
        <dbReference type="EMBL" id="PWR19598.1"/>
    </source>
</evidence>
<accession>A0A317DY02</accession>